<dbReference type="RefSeq" id="WP_189681526.1">
    <property type="nucleotide sequence ID" value="NZ_BNCJ01000012.1"/>
</dbReference>
<dbReference type="Proteomes" id="UP000626220">
    <property type="component" value="Unassembled WGS sequence"/>
</dbReference>
<evidence type="ECO:0000313" key="3">
    <source>
        <dbReference type="Proteomes" id="UP000626220"/>
    </source>
</evidence>
<keyword evidence="3" id="KW-1185">Reference proteome</keyword>
<dbReference type="EMBL" id="BNCJ01000012">
    <property type="protein sequence ID" value="GHF61605.1"/>
    <property type="molecule type" value="Genomic_DNA"/>
</dbReference>
<dbReference type="AlphaFoldDB" id="A0A8J3MB16"/>
<evidence type="ECO:0000256" key="1">
    <source>
        <dbReference type="SAM" id="Phobius"/>
    </source>
</evidence>
<protein>
    <submittedName>
        <fullName evidence="2">Uncharacterized protein</fullName>
    </submittedName>
</protein>
<keyword evidence="1" id="KW-0812">Transmembrane</keyword>
<feature type="transmembrane region" description="Helical" evidence="1">
    <location>
        <begin position="51"/>
        <end position="71"/>
    </location>
</feature>
<reference evidence="2" key="2">
    <citation type="submission" date="2020-09" db="EMBL/GenBank/DDBJ databases">
        <authorList>
            <person name="Sun Q."/>
            <person name="Kim S."/>
        </authorList>
    </citation>
    <scope>NUCLEOTIDE SEQUENCE</scope>
    <source>
        <strain evidence="2">KCTC 42650</strain>
    </source>
</reference>
<evidence type="ECO:0000313" key="2">
    <source>
        <dbReference type="EMBL" id="GHF61605.1"/>
    </source>
</evidence>
<proteinExistence type="predicted"/>
<comment type="caution">
    <text evidence="2">The sequence shown here is derived from an EMBL/GenBank/DDBJ whole genome shotgun (WGS) entry which is preliminary data.</text>
</comment>
<keyword evidence="1" id="KW-0472">Membrane</keyword>
<reference evidence="2" key="1">
    <citation type="journal article" date="2014" name="Int. J. Syst. Evol. Microbiol.">
        <title>Complete genome sequence of Corynebacterium casei LMG S-19264T (=DSM 44701T), isolated from a smear-ripened cheese.</title>
        <authorList>
            <consortium name="US DOE Joint Genome Institute (JGI-PGF)"/>
            <person name="Walter F."/>
            <person name="Albersmeier A."/>
            <person name="Kalinowski J."/>
            <person name="Ruckert C."/>
        </authorList>
    </citation>
    <scope>NUCLEOTIDE SEQUENCE</scope>
    <source>
        <strain evidence="2">KCTC 42650</strain>
    </source>
</reference>
<accession>A0A8J3MB16</accession>
<organism evidence="2 3">
    <name type="scientific">Seohaeicola zhoushanensis</name>
    <dbReference type="NCBI Taxonomy" id="1569283"/>
    <lineage>
        <taxon>Bacteria</taxon>
        <taxon>Pseudomonadati</taxon>
        <taxon>Pseudomonadota</taxon>
        <taxon>Alphaproteobacteria</taxon>
        <taxon>Rhodobacterales</taxon>
        <taxon>Roseobacteraceae</taxon>
        <taxon>Seohaeicola</taxon>
    </lineage>
</organism>
<sequence length="114" mass="12587">MSSGHMEFQTRVRRLLRKHTAMTRGYTTRMRPDGLMVAVPRRPPPPVSPRSVVMCLGVFILLKGVLIAALGPGDYERRVVRLAEGNFVQQAGAFAMKADPLTALVAVQLAPMMR</sequence>
<gene>
    <name evidence="2" type="ORF">GCM10017056_36300</name>
</gene>
<keyword evidence="1" id="KW-1133">Transmembrane helix</keyword>
<name>A0A8J3MB16_9RHOB</name>